<dbReference type="AlphaFoldDB" id="A0A0C5W111"/>
<dbReference type="GO" id="GO:0030246">
    <property type="term" value="F:carbohydrate binding"/>
    <property type="evidence" value="ECO:0007669"/>
    <property type="project" value="InterPro"/>
</dbReference>
<comment type="similarity">
    <text evidence="2 5">Belongs to the aldose epimerase family.</text>
</comment>
<dbReference type="GO" id="GO:0006006">
    <property type="term" value="P:glucose metabolic process"/>
    <property type="evidence" value="ECO:0007669"/>
    <property type="project" value="TreeGrafter"/>
</dbReference>
<comment type="pathway">
    <text evidence="1 5">Carbohydrate metabolism; hexose metabolism.</text>
</comment>
<feature type="binding site" evidence="8">
    <location>
        <begin position="82"/>
        <end position="83"/>
    </location>
    <ligand>
        <name>beta-D-galactose</name>
        <dbReference type="ChEBI" id="CHEBI:27667"/>
    </ligand>
</feature>
<dbReference type="HOGENOM" id="CLU_031753_1_1_6"/>
<evidence type="ECO:0000256" key="3">
    <source>
        <dbReference type="ARBA" id="ARBA00023235"/>
    </source>
</evidence>
<dbReference type="STRING" id="1445510.YC6258_04342"/>
<dbReference type="PANTHER" id="PTHR10091">
    <property type="entry name" value="ALDOSE-1-EPIMERASE"/>
    <property type="match status" value="1"/>
</dbReference>
<dbReference type="InterPro" id="IPR015443">
    <property type="entry name" value="Aldose_1-epimerase"/>
</dbReference>
<keyword evidence="3 5" id="KW-0413">Isomerase</keyword>
<name>A0A0C5W111_9GAMM</name>
<dbReference type="EC" id="5.1.3.3" evidence="5"/>
<evidence type="ECO:0000313" key="10">
    <source>
        <dbReference type="Proteomes" id="UP000032266"/>
    </source>
</evidence>
<dbReference type="NCBIfam" id="NF008277">
    <property type="entry name" value="PRK11055.1"/>
    <property type="match status" value="1"/>
</dbReference>
<dbReference type="PATRIC" id="fig|1445510.3.peg.4308"/>
<feature type="binding site" evidence="8">
    <location>
        <begin position="182"/>
        <end position="184"/>
    </location>
    <ligand>
        <name>beta-D-galactose</name>
        <dbReference type="ChEBI" id="CHEBI:27667"/>
    </ligand>
</feature>
<dbReference type="PANTHER" id="PTHR10091:SF0">
    <property type="entry name" value="GALACTOSE MUTAROTASE"/>
    <property type="match status" value="1"/>
</dbReference>
<dbReference type="InterPro" id="IPR047215">
    <property type="entry name" value="Galactose_mutarotase-like"/>
</dbReference>
<dbReference type="PIRSF" id="PIRSF005096">
    <property type="entry name" value="GALM"/>
    <property type="match status" value="1"/>
</dbReference>
<dbReference type="GO" id="GO:0033499">
    <property type="term" value="P:galactose catabolic process via UDP-galactose, Leloir pathway"/>
    <property type="evidence" value="ECO:0007669"/>
    <property type="project" value="TreeGrafter"/>
</dbReference>
<dbReference type="GO" id="GO:0004034">
    <property type="term" value="F:aldose 1-epimerase activity"/>
    <property type="evidence" value="ECO:0007669"/>
    <property type="project" value="UniProtKB-EC"/>
</dbReference>
<evidence type="ECO:0000256" key="8">
    <source>
        <dbReference type="PIRSR" id="PIRSR005096-3"/>
    </source>
</evidence>
<dbReference type="Pfam" id="PF01263">
    <property type="entry name" value="Aldose_epim"/>
    <property type="match status" value="1"/>
</dbReference>
<feature type="active site" description="Proton donor" evidence="6">
    <location>
        <position position="182"/>
    </location>
</feature>
<dbReference type="UniPathway" id="UPA00242"/>
<evidence type="ECO:0000256" key="4">
    <source>
        <dbReference type="ARBA" id="ARBA00023277"/>
    </source>
</evidence>
<dbReference type="EMBL" id="CP007142">
    <property type="protein sequence ID" value="AJQ96374.1"/>
    <property type="molecule type" value="Genomic_DNA"/>
</dbReference>
<evidence type="ECO:0000256" key="7">
    <source>
        <dbReference type="PIRSR" id="PIRSR005096-2"/>
    </source>
</evidence>
<dbReference type="SUPFAM" id="SSF74650">
    <property type="entry name" value="Galactose mutarotase-like"/>
    <property type="match status" value="1"/>
</dbReference>
<accession>A0A0C5W111</accession>
<dbReference type="InterPro" id="IPR011013">
    <property type="entry name" value="Gal_mutarotase_sf_dom"/>
</dbReference>
<evidence type="ECO:0000313" key="9">
    <source>
        <dbReference type="EMBL" id="AJQ96374.1"/>
    </source>
</evidence>
<evidence type="ECO:0000256" key="2">
    <source>
        <dbReference type="ARBA" id="ARBA00006206"/>
    </source>
</evidence>
<dbReference type="RefSeq" id="WP_044618392.1">
    <property type="nucleotide sequence ID" value="NZ_CP007142.1"/>
</dbReference>
<sequence>MTAMVSRQIYGLLPDQSRAELVVLKNSHGNEISICNFGLNVTDLMIADQNGQPTNVVLGCGDLKGFYEQNIGLNSIVGRFANRIDHGRMPVGDKVYQLDCNLGPHHLHGNNDFSKNLWTIKKAELTDGIPTLVVERASADGEHHYPGNVLCTITITFDDDNRVRFDIHATTDQPTHLNVTHHAYFNLSGQTNQKVTDHLFKIHGSQVTECDELLIPSGELVSVKGGVLDFTDYRSIEDALNSGEDFVKHYGGIDHNFVIKTQNDDDLMLQAEAINPETGIRLQVSSTQPGVQFFTGQVLDGTQNREGGVYQNFAGFCLEPQHFPDTPNHKHFPSTLITPEHAYHETIEWQFDIYHP</sequence>
<dbReference type="Gene3D" id="2.70.98.10">
    <property type="match status" value="1"/>
</dbReference>
<keyword evidence="10" id="KW-1185">Reference proteome</keyword>
<evidence type="ECO:0000256" key="1">
    <source>
        <dbReference type="ARBA" id="ARBA00005028"/>
    </source>
</evidence>
<evidence type="ECO:0000256" key="5">
    <source>
        <dbReference type="PIRNR" id="PIRNR005096"/>
    </source>
</evidence>
<dbReference type="InterPro" id="IPR014718">
    <property type="entry name" value="GH-type_carb-bd"/>
</dbReference>
<dbReference type="InterPro" id="IPR008183">
    <property type="entry name" value="Aldose_1/G6P_1-epimerase"/>
</dbReference>
<reference evidence="9 10" key="1">
    <citation type="submission" date="2014-01" db="EMBL/GenBank/DDBJ databases">
        <title>Full genme sequencing of cellulolytic bacterium Gynuella sunshinyii YC6258T gen. nov., sp. nov.</title>
        <authorList>
            <person name="Khan H."/>
            <person name="Chung E.J."/>
            <person name="Chung Y.R."/>
        </authorList>
    </citation>
    <scope>NUCLEOTIDE SEQUENCE [LARGE SCALE GENOMIC DNA]</scope>
    <source>
        <strain evidence="9 10">YC6258</strain>
    </source>
</reference>
<comment type="catalytic activity">
    <reaction evidence="5">
        <text>alpha-D-glucose = beta-D-glucose</text>
        <dbReference type="Rhea" id="RHEA:10264"/>
        <dbReference type="ChEBI" id="CHEBI:15903"/>
        <dbReference type="ChEBI" id="CHEBI:17925"/>
        <dbReference type="EC" id="5.1.3.3"/>
    </reaction>
</comment>
<dbReference type="Proteomes" id="UP000032266">
    <property type="component" value="Chromosome"/>
</dbReference>
<organism evidence="9 10">
    <name type="scientific">Gynuella sunshinyii YC6258</name>
    <dbReference type="NCBI Taxonomy" id="1445510"/>
    <lineage>
        <taxon>Bacteria</taxon>
        <taxon>Pseudomonadati</taxon>
        <taxon>Pseudomonadota</taxon>
        <taxon>Gammaproteobacteria</taxon>
        <taxon>Oceanospirillales</taxon>
        <taxon>Saccharospirillaceae</taxon>
        <taxon>Gynuella</taxon>
    </lineage>
</organism>
<gene>
    <name evidence="9" type="ORF">YC6258_04342</name>
</gene>
<feature type="binding site" evidence="7">
    <location>
        <position position="254"/>
    </location>
    <ligand>
        <name>beta-D-galactose</name>
        <dbReference type="ChEBI" id="CHEBI:27667"/>
    </ligand>
</feature>
<keyword evidence="4 5" id="KW-0119">Carbohydrate metabolism</keyword>
<dbReference type="CDD" id="cd09019">
    <property type="entry name" value="galactose_mutarotase_like"/>
    <property type="match status" value="1"/>
</dbReference>
<dbReference type="OrthoDB" id="9779408at2"/>
<proteinExistence type="inferred from homology"/>
<dbReference type="KEGG" id="gsn:YC6258_04342"/>
<protein>
    <recommendedName>
        <fullName evidence="5">Aldose 1-epimerase</fullName>
        <ecNumber evidence="5">5.1.3.3</ecNumber>
    </recommendedName>
</protein>
<feature type="active site" description="Proton acceptor" evidence="6">
    <location>
        <position position="319"/>
    </location>
</feature>
<evidence type="ECO:0000256" key="6">
    <source>
        <dbReference type="PIRSR" id="PIRSR005096-1"/>
    </source>
</evidence>